<accession>A0A3N6PLB9</accession>
<name>A0A3N6PLB9_9CYAN</name>
<dbReference type="Proteomes" id="UP000269154">
    <property type="component" value="Unassembled WGS sequence"/>
</dbReference>
<protein>
    <submittedName>
        <fullName evidence="1">Uncharacterized protein</fullName>
    </submittedName>
</protein>
<dbReference type="EMBL" id="RCBY01000067">
    <property type="protein sequence ID" value="RQH43073.1"/>
    <property type="molecule type" value="Genomic_DNA"/>
</dbReference>
<reference evidence="1 2" key="1">
    <citation type="journal article" date="2018" name="ACS Chem. Biol.">
        <title>Ketoreductase domain dysfunction expands chemodiversity: malyngamide biosynthesis in the cyanobacterium Okeania hirsuta.</title>
        <authorList>
            <person name="Moss N.A."/>
            <person name="Leao T."/>
            <person name="Rankin M."/>
            <person name="McCullough T.M."/>
            <person name="Qu P."/>
            <person name="Korobeynikov A."/>
            <person name="Smith J.L."/>
            <person name="Gerwick L."/>
            <person name="Gerwick W.H."/>
        </authorList>
    </citation>
    <scope>NUCLEOTIDE SEQUENCE [LARGE SCALE GENOMIC DNA]</scope>
    <source>
        <strain evidence="1 2">PAB10Feb10-1</strain>
    </source>
</reference>
<evidence type="ECO:0000313" key="2">
    <source>
        <dbReference type="Proteomes" id="UP000269154"/>
    </source>
</evidence>
<keyword evidence="2" id="KW-1185">Reference proteome</keyword>
<sequence length="69" mass="7854">MLAQTRRQQAIGNRGNKNCLRKYYSIGNLMRLLSIEPLSVSLDAVCAFGFRPQPEEVVEIQEREWGKSG</sequence>
<evidence type="ECO:0000313" key="1">
    <source>
        <dbReference type="EMBL" id="RQH43073.1"/>
    </source>
</evidence>
<organism evidence="1 2">
    <name type="scientific">Okeania hirsuta</name>
    <dbReference type="NCBI Taxonomy" id="1458930"/>
    <lineage>
        <taxon>Bacteria</taxon>
        <taxon>Bacillati</taxon>
        <taxon>Cyanobacteriota</taxon>
        <taxon>Cyanophyceae</taxon>
        <taxon>Oscillatoriophycideae</taxon>
        <taxon>Oscillatoriales</taxon>
        <taxon>Microcoleaceae</taxon>
        <taxon>Okeania</taxon>
    </lineage>
</organism>
<proteinExistence type="predicted"/>
<dbReference type="AlphaFoldDB" id="A0A3N6PLB9"/>
<gene>
    <name evidence="1" type="ORF">D5R40_13730</name>
</gene>
<comment type="caution">
    <text evidence="1">The sequence shown here is derived from an EMBL/GenBank/DDBJ whole genome shotgun (WGS) entry which is preliminary data.</text>
</comment>